<evidence type="ECO:0000313" key="2">
    <source>
        <dbReference type="Proteomes" id="UP000231292"/>
    </source>
</evidence>
<dbReference type="EMBL" id="PCRK01000153">
    <property type="protein sequence ID" value="PIP18883.1"/>
    <property type="molecule type" value="Genomic_DNA"/>
</dbReference>
<comment type="caution">
    <text evidence="1">The sequence shown here is derived from an EMBL/GenBank/DDBJ whole genome shotgun (WGS) entry which is preliminary data.</text>
</comment>
<sequence>MEEEKKDFVPPKPDFSFFVTTLSLQASIALGQIANPATNKTEEDIVQAKFLIDTLGMLAEKTKGNLNIDESKLLENLLFDLRSVYLSKSKLPLDKKEKND</sequence>
<organism evidence="1 2">
    <name type="scientific">Candidatus Sherwoodlollariibacterium unditelluris</name>
    <dbReference type="NCBI Taxonomy" id="1974757"/>
    <lineage>
        <taxon>Bacteria</taxon>
        <taxon>Pseudomonadati</taxon>
        <taxon>Candidatus Omnitrophota</taxon>
        <taxon>Candidatus Sherwoodlollariibacterium</taxon>
    </lineage>
</organism>
<dbReference type="Proteomes" id="UP000231292">
    <property type="component" value="Unassembled WGS sequence"/>
</dbReference>
<accession>A0A2G9YJH7</accession>
<dbReference type="AlphaFoldDB" id="A0A2G9YJH7"/>
<protein>
    <recommendedName>
        <fullName evidence="3">DUF1844 domain-containing protein</fullName>
    </recommendedName>
</protein>
<gene>
    <name evidence="1" type="ORF">COX41_05865</name>
</gene>
<name>A0A2G9YJH7_9BACT</name>
<proteinExistence type="predicted"/>
<dbReference type="Pfam" id="PF08899">
    <property type="entry name" value="DUF1844"/>
    <property type="match status" value="1"/>
</dbReference>
<dbReference type="InterPro" id="IPR014995">
    <property type="entry name" value="DUF1844"/>
</dbReference>
<evidence type="ECO:0008006" key="3">
    <source>
        <dbReference type="Google" id="ProtNLM"/>
    </source>
</evidence>
<reference evidence="1 2" key="1">
    <citation type="submission" date="2017-09" db="EMBL/GenBank/DDBJ databases">
        <title>Depth-based differentiation of microbial function through sediment-hosted aquifers and enrichment of novel symbionts in the deep terrestrial subsurface.</title>
        <authorList>
            <person name="Probst A.J."/>
            <person name="Ladd B."/>
            <person name="Jarett J.K."/>
            <person name="Geller-Mcgrath D.E."/>
            <person name="Sieber C.M."/>
            <person name="Emerson J.B."/>
            <person name="Anantharaman K."/>
            <person name="Thomas B.C."/>
            <person name="Malmstrom R."/>
            <person name="Stieglmeier M."/>
            <person name="Klingl A."/>
            <person name="Woyke T."/>
            <person name="Ryan C.M."/>
            <person name="Banfield J.F."/>
        </authorList>
    </citation>
    <scope>NUCLEOTIDE SEQUENCE [LARGE SCALE GENOMIC DNA]</scope>
    <source>
        <strain evidence="1">CG23_combo_of_CG06-09_8_20_14_all_41_10</strain>
    </source>
</reference>
<evidence type="ECO:0000313" key="1">
    <source>
        <dbReference type="EMBL" id="PIP18883.1"/>
    </source>
</evidence>